<dbReference type="EMBL" id="MHKD01000004">
    <property type="protein sequence ID" value="OGY85126.1"/>
    <property type="molecule type" value="Genomic_DNA"/>
</dbReference>
<keyword evidence="2" id="KW-0472">Membrane</keyword>
<reference evidence="3 4" key="1">
    <citation type="journal article" date="2016" name="Nat. Commun.">
        <title>Thousands of microbial genomes shed light on interconnected biogeochemical processes in an aquifer system.</title>
        <authorList>
            <person name="Anantharaman K."/>
            <person name="Brown C.T."/>
            <person name="Hug L.A."/>
            <person name="Sharon I."/>
            <person name="Castelle C.J."/>
            <person name="Probst A.J."/>
            <person name="Thomas B.C."/>
            <person name="Singh A."/>
            <person name="Wilkins M.J."/>
            <person name="Karaoz U."/>
            <person name="Brodie E.L."/>
            <person name="Williams K.H."/>
            <person name="Hubbard S.S."/>
            <person name="Banfield J.F."/>
        </authorList>
    </citation>
    <scope>NUCLEOTIDE SEQUENCE [LARGE SCALE GENOMIC DNA]</scope>
</reference>
<evidence type="ECO:0000256" key="1">
    <source>
        <dbReference type="SAM" id="MobiDB-lite"/>
    </source>
</evidence>
<organism evidence="3 4">
    <name type="scientific">Candidatus Kerfeldbacteria bacterium RIFCSPHIGHO2_12_FULL_48_17</name>
    <dbReference type="NCBI Taxonomy" id="1798542"/>
    <lineage>
        <taxon>Bacteria</taxon>
        <taxon>Candidatus Kerfeldiibacteriota</taxon>
    </lineage>
</organism>
<keyword evidence="2" id="KW-0812">Transmembrane</keyword>
<evidence type="ECO:0000256" key="2">
    <source>
        <dbReference type="SAM" id="Phobius"/>
    </source>
</evidence>
<dbReference type="STRING" id="1798542.A3F54_04335"/>
<keyword evidence="2" id="KW-1133">Transmembrane helix</keyword>
<evidence type="ECO:0000313" key="4">
    <source>
        <dbReference type="Proteomes" id="UP000176952"/>
    </source>
</evidence>
<sequence length="477" mass="52154">MQETMNRQEFPDNRPYTPPSQPILGPSGQTLPRATRQLQERQEGFSPLLSENTPKRQHRLTKFGIFTLIGLAVIAAAYIGMAYAQRLWPFAPNTPATSTDTTNSLTITNSSSKNTNATLPTQNISNNNTTNSAAKGNTNASANATNENYTLQSTNTNTNTEPLAADGTLTNEELDQISALYKNSATVSAVKYDYTLNVDAKGLSRTKLNLNGHGAIEQEEFLYPDSEMAFAYDLNANGVTAKGSGESKSVDGTAYVKTNGLETNVDAINNFMKSVQNASGTTLSGQWVEINYEDLAQYYANEDLPPIEQSTAAINEYWIYYTSIGTMSDAEYVGKETLHGLETDHYKTVVTQSEMQAALKQAEAVVYDPTMIAIMQMMEYIIANTDDIPVDIWIGPDNLIYRGATKITYHDPKINNDVTAELTVNSLGYNESITVTPPSPTVKADEAMAQLYELMNMLIGSYSGDPASVQAVVQLFL</sequence>
<gene>
    <name evidence="3" type="ORF">A3F54_04335</name>
</gene>
<dbReference type="Proteomes" id="UP000176952">
    <property type="component" value="Unassembled WGS sequence"/>
</dbReference>
<protein>
    <submittedName>
        <fullName evidence="3">Uncharacterized protein</fullName>
    </submittedName>
</protein>
<dbReference type="Gene3D" id="2.50.20.20">
    <property type="match status" value="1"/>
</dbReference>
<comment type="caution">
    <text evidence="3">The sequence shown here is derived from an EMBL/GenBank/DDBJ whole genome shotgun (WGS) entry which is preliminary data.</text>
</comment>
<feature type="transmembrane region" description="Helical" evidence="2">
    <location>
        <begin position="63"/>
        <end position="84"/>
    </location>
</feature>
<evidence type="ECO:0000313" key="3">
    <source>
        <dbReference type="EMBL" id="OGY85126.1"/>
    </source>
</evidence>
<proteinExistence type="predicted"/>
<accession>A0A1G2B8V6</accession>
<feature type="region of interest" description="Disordered" evidence="1">
    <location>
        <begin position="1"/>
        <end position="30"/>
    </location>
</feature>
<name>A0A1G2B8V6_9BACT</name>
<dbReference type="AlphaFoldDB" id="A0A1G2B8V6"/>
<feature type="region of interest" description="Disordered" evidence="1">
    <location>
        <begin position="95"/>
        <end position="142"/>
    </location>
</feature>